<proteinExistence type="predicted"/>
<feature type="domain" description="LIM zinc-binding" evidence="6">
    <location>
        <begin position="117"/>
        <end position="176"/>
    </location>
</feature>
<protein>
    <recommendedName>
        <fullName evidence="6">LIM zinc-binding domain-containing protein</fullName>
    </recommendedName>
</protein>
<evidence type="ECO:0000259" key="6">
    <source>
        <dbReference type="PROSITE" id="PS50023"/>
    </source>
</evidence>
<dbReference type="GO" id="GO:0046872">
    <property type="term" value="F:metal ion binding"/>
    <property type="evidence" value="ECO:0007669"/>
    <property type="project" value="UniProtKB-KW"/>
</dbReference>
<dbReference type="AlphaFoldDB" id="A0AAU9UW72"/>
<evidence type="ECO:0000313" key="8">
    <source>
        <dbReference type="Proteomes" id="UP001153954"/>
    </source>
</evidence>
<keyword evidence="2 4" id="KW-0862">Zinc</keyword>
<reference evidence="7" key="1">
    <citation type="submission" date="2022-03" db="EMBL/GenBank/DDBJ databases">
        <authorList>
            <person name="Tunstrom K."/>
        </authorList>
    </citation>
    <scope>NUCLEOTIDE SEQUENCE</scope>
</reference>
<dbReference type="PROSITE" id="PS50023">
    <property type="entry name" value="LIM_DOMAIN_2"/>
    <property type="match status" value="1"/>
</dbReference>
<evidence type="ECO:0000256" key="3">
    <source>
        <dbReference type="ARBA" id="ARBA00023038"/>
    </source>
</evidence>
<dbReference type="SMART" id="SM00132">
    <property type="entry name" value="LIM"/>
    <property type="match status" value="1"/>
</dbReference>
<evidence type="ECO:0000256" key="4">
    <source>
        <dbReference type="PROSITE-ProRule" id="PRU00125"/>
    </source>
</evidence>
<dbReference type="Gene3D" id="2.10.110.10">
    <property type="entry name" value="Cysteine Rich Protein"/>
    <property type="match status" value="2"/>
</dbReference>
<feature type="compositionally biased region" description="Basic and acidic residues" evidence="5">
    <location>
        <begin position="94"/>
        <end position="112"/>
    </location>
</feature>
<name>A0AAU9UW72_EUPED</name>
<evidence type="ECO:0000313" key="7">
    <source>
        <dbReference type="EMBL" id="CAH2101844.1"/>
    </source>
</evidence>
<dbReference type="Pfam" id="PF00412">
    <property type="entry name" value="LIM"/>
    <property type="match status" value="1"/>
</dbReference>
<accession>A0AAU9UW72</accession>
<dbReference type="EMBL" id="CAKOGL010000024">
    <property type="protein sequence ID" value="CAH2101844.1"/>
    <property type="molecule type" value="Genomic_DNA"/>
</dbReference>
<comment type="caution">
    <text evidence="7">The sequence shown here is derived from an EMBL/GenBank/DDBJ whole genome shotgun (WGS) entry which is preliminary data.</text>
</comment>
<keyword evidence="3 4" id="KW-0440">LIM domain</keyword>
<gene>
    <name evidence="7" type="ORF">EEDITHA_LOCUS16558</name>
</gene>
<organism evidence="7 8">
    <name type="scientific">Euphydryas editha</name>
    <name type="common">Edith's checkerspot</name>
    <dbReference type="NCBI Taxonomy" id="104508"/>
    <lineage>
        <taxon>Eukaryota</taxon>
        <taxon>Metazoa</taxon>
        <taxon>Ecdysozoa</taxon>
        <taxon>Arthropoda</taxon>
        <taxon>Hexapoda</taxon>
        <taxon>Insecta</taxon>
        <taxon>Pterygota</taxon>
        <taxon>Neoptera</taxon>
        <taxon>Endopterygota</taxon>
        <taxon>Lepidoptera</taxon>
        <taxon>Glossata</taxon>
        <taxon>Ditrysia</taxon>
        <taxon>Papilionoidea</taxon>
        <taxon>Nymphalidae</taxon>
        <taxon>Nymphalinae</taxon>
        <taxon>Euphydryas</taxon>
    </lineage>
</organism>
<evidence type="ECO:0000256" key="5">
    <source>
        <dbReference type="SAM" id="MobiDB-lite"/>
    </source>
</evidence>
<keyword evidence="8" id="KW-1185">Reference proteome</keyword>
<dbReference type="InterPro" id="IPR001781">
    <property type="entry name" value="Znf_LIM"/>
</dbReference>
<sequence length="373" mass="43633">MDNNNQETKKCFCSRCFLPINLEDKVDIEDQNFHRICSMCCVCRTIPSSLKMFYGHVFCNDCFKSHVLSRFKGDNTRMTSNSWWMQAAPGSRPQDSENKGNEDNIPEKPTEEPTKRSICARCLQSVDENYKVTIGDQSFHGQCAKCYFCHKVPTSNLKIYYGQVFCEECFHRNVLNRNQDNPSEFFKNCFEQWQNNAQFAENMREFMSGNNDTAPFIFMMQGQQPPFCRCGTGPQEWCLSVDKRKIFTAATLSTPFIEEDFFENSFGNGKEIENSLSVNESANQNSLNIEAAEKIEKLTKYLHNRYERQEDINKTWEFVEQKLQNDAFSRWTNLQSNKLNSFKCPKCLWQCGAIYVDYKIWKQQLLANKNKFE</sequence>
<dbReference type="CDD" id="cd08368">
    <property type="entry name" value="LIM"/>
    <property type="match status" value="1"/>
</dbReference>
<feature type="region of interest" description="Disordered" evidence="5">
    <location>
        <begin position="86"/>
        <end position="112"/>
    </location>
</feature>
<keyword evidence="1 4" id="KW-0479">Metal-binding</keyword>
<dbReference type="Proteomes" id="UP001153954">
    <property type="component" value="Unassembled WGS sequence"/>
</dbReference>
<evidence type="ECO:0000256" key="2">
    <source>
        <dbReference type="ARBA" id="ARBA00022833"/>
    </source>
</evidence>
<evidence type="ECO:0000256" key="1">
    <source>
        <dbReference type="ARBA" id="ARBA00022723"/>
    </source>
</evidence>